<organism evidence="2 3">
    <name type="scientific">Proteus hauseri ATCC 700826</name>
    <dbReference type="NCBI Taxonomy" id="1354271"/>
    <lineage>
        <taxon>Bacteria</taxon>
        <taxon>Pseudomonadati</taxon>
        <taxon>Pseudomonadota</taxon>
        <taxon>Gammaproteobacteria</taxon>
        <taxon>Enterobacterales</taxon>
        <taxon>Morganellaceae</taxon>
        <taxon>Proteus</taxon>
    </lineage>
</organism>
<dbReference type="EMBL" id="LXEV01000021">
    <property type="protein sequence ID" value="OAT47147.1"/>
    <property type="molecule type" value="Genomic_DNA"/>
</dbReference>
<evidence type="ECO:0000313" key="3">
    <source>
        <dbReference type="Proteomes" id="UP000078250"/>
    </source>
</evidence>
<name>A0AAJ3HSK0_PROHU</name>
<accession>A0AAJ3HSK0</accession>
<gene>
    <name evidence="2" type="ORF">M997_1674</name>
</gene>
<protein>
    <recommendedName>
        <fullName evidence="1">Imm33-like domain-containing protein</fullName>
    </recommendedName>
</protein>
<dbReference type="Proteomes" id="UP000078250">
    <property type="component" value="Unassembled WGS sequence"/>
</dbReference>
<feature type="domain" description="Imm33-like" evidence="1">
    <location>
        <begin position="13"/>
        <end position="113"/>
    </location>
</feature>
<dbReference type="Pfam" id="PF24719">
    <property type="entry name" value="Imm33-like"/>
    <property type="match status" value="1"/>
</dbReference>
<dbReference type="InterPro" id="IPR056509">
    <property type="entry name" value="Imm33-like"/>
</dbReference>
<reference evidence="2 3" key="1">
    <citation type="submission" date="2016-04" db="EMBL/GenBank/DDBJ databases">
        <title>ATOL: Assembling a taxonomically balanced genome-scale reconstruction of the evolutionary history of the Enterobacteriaceae.</title>
        <authorList>
            <person name="Plunkett G.III."/>
            <person name="Neeno-Eckwall E.C."/>
            <person name="Glasner J.D."/>
            <person name="Perna N.T."/>
        </authorList>
    </citation>
    <scope>NUCLEOTIDE SEQUENCE [LARGE SCALE GENOMIC DNA]</scope>
    <source>
        <strain evidence="2 3">ATCC 700826</strain>
    </source>
</reference>
<sequence length="114" mass="13459">MQYNTHKKQPNNKQTEICKNYGVSPLEPEEKVAIALNTLNDSPIYGIRIELPENGDISWFFYCGKYSKADDFYQVIHTKHLYDKLPEVVNYLYLPEGSKFIIDRNGYEDIWFDK</sequence>
<dbReference type="RefSeq" id="WP_064719658.1">
    <property type="nucleotide sequence ID" value="NZ_LXEV01000021.1"/>
</dbReference>
<evidence type="ECO:0000259" key="1">
    <source>
        <dbReference type="Pfam" id="PF24719"/>
    </source>
</evidence>
<proteinExistence type="predicted"/>
<dbReference type="AlphaFoldDB" id="A0AAJ3HSK0"/>
<comment type="caution">
    <text evidence="2">The sequence shown here is derived from an EMBL/GenBank/DDBJ whole genome shotgun (WGS) entry which is preliminary data.</text>
</comment>
<evidence type="ECO:0000313" key="2">
    <source>
        <dbReference type="EMBL" id="OAT47147.1"/>
    </source>
</evidence>
<keyword evidence="3" id="KW-1185">Reference proteome</keyword>